<dbReference type="OrthoDB" id="1431099at2"/>
<reference evidence="1 2" key="1">
    <citation type="submission" date="2019-04" db="EMBL/GenBank/DDBJ databases">
        <title>Draft genome sequence of Robertkochia marina CC-AMO-30D.</title>
        <authorList>
            <person name="Hameed A."/>
            <person name="Lin S.-Y."/>
            <person name="Shahina M."/>
            <person name="Lai W.-A."/>
            <person name="Young C.-C."/>
        </authorList>
    </citation>
    <scope>NUCLEOTIDE SEQUENCE [LARGE SCALE GENOMIC DNA]</scope>
    <source>
        <strain evidence="1 2">CC-AMO-30D</strain>
    </source>
</reference>
<evidence type="ECO:0000313" key="2">
    <source>
        <dbReference type="Proteomes" id="UP000305939"/>
    </source>
</evidence>
<accession>A0A4S3LYF9</accession>
<keyword evidence="2" id="KW-1185">Reference proteome</keyword>
<dbReference type="Proteomes" id="UP000305939">
    <property type="component" value="Unassembled WGS sequence"/>
</dbReference>
<proteinExistence type="predicted"/>
<dbReference type="SUPFAM" id="SSF49464">
    <property type="entry name" value="Carboxypeptidase regulatory domain-like"/>
    <property type="match status" value="1"/>
</dbReference>
<evidence type="ECO:0000313" key="1">
    <source>
        <dbReference type="EMBL" id="THD66325.1"/>
    </source>
</evidence>
<gene>
    <name evidence="1" type="ORF">E7Z59_10950</name>
</gene>
<comment type="caution">
    <text evidence="1">The sequence shown here is derived from an EMBL/GenBank/DDBJ whole genome shotgun (WGS) entry which is preliminary data.</text>
</comment>
<dbReference type="AlphaFoldDB" id="A0A4S3LYF9"/>
<protein>
    <recommendedName>
        <fullName evidence="3">Carboxypeptidase-like regulatory domain-containing protein</fullName>
    </recommendedName>
</protein>
<organism evidence="1 2">
    <name type="scientific">Robertkochia marina</name>
    <dbReference type="NCBI Taxonomy" id="1227945"/>
    <lineage>
        <taxon>Bacteria</taxon>
        <taxon>Pseudomonadati</taxon>
        <taxon>Bacteroidota</taxon>
        <taxon>Flavobacteriia</taxon>
        <taxon>Flavobacteriales</taxon>
        <taxon>Flavobacteriaceae</taxon>
        <taxon>Robertkochia</taxon>
    </lineage>
</organism>
<sequence>MVILNKNPCLLRTFFLISILCFPLLMNSQDDRTPIRGKVMYINTNVANENVINITAETATATDDNGEFMIEVKEGDILAFTSLNYQFKTVTITREIIEKNRMVVSVDEKITELDEVIITPENRERYLELKGEEFKKVDYSTDQATRVDNVALPLQDRGMQYGINFVNIFKALVNSNSGKEDPLSGVKVSEVLRQVYDDEFFVRDLNIPQDKIDAFLFYIDENTPPRELLKKDQEFHLIDYLINESKEFNEIIAEQN</sequence>
<name>A0A4S3LYF9_9FLAO</name>
<dbReference type="InterPro" id="IPR008969">
    <property type="entry name" value="CarboxyPept-like_regulatory"/>
</dbReference>
<evidence type="ECO:0008006" key="3">
    <source>
        <dbReference type="Google" id="ProtNLM"/>
    </source>
</evidence>
<dbReference type="EMBL" id="SSMC01000003">
    <property type="protein sequence ID" value="THD66325.1"/>
    <property type="molecule type" value="Genomic_DNA"/>
</dbReference>